<organism evidence="1">
    <name type="scientific">Rhizophora mucronata</name>
    <name type="common">Asiatic mangrove</name>
    <dbReference type="NCBI Taxonomy" id="61149"/>
    <lineage>
        <taxon>Eukaryota</taxon>
        <taxon>Viridiplantae</taxon>
        <taxon>Streptophyta</taxon>
        <taxon>Embryophyta</taxon>
        <taxon>Tracheophyta</taxon>
        <taxon>Spermatophyta</taxon>
        <taxon>Magnoliopsida</taxon>
        <taxon>eudicotyledons</taxon>
        <taxon>Gunneridae</taxon>
        <taxon>Pentapetalae</taxon>
        <taxon>rosids</taxon>
        <taxon>fabids</taxon>
        <taxon>Malpighiales</taxon>
        <taxon>Rhizophoraceae</taxon>
        <taxon>Rhizophora</taxon>
    </lineage>
</organism>
<sequence length="55" mass="6107">MFIFEGHSAIVFDTIYSMLLFTSSSYSLKLCSGHSLVLEYGNFCSSLIQIYLTAG</sequence>
<reference evidence="1" key="1">
    <citation type="submission" date="2018-02" db="EMBL/GenBank/DDBJ databases">
        <title>Rhizophora mucronata_Transcriptome.</title>
        <authorList>
            <person name="Meera S.P."/>
            <person name="Sreeshan A."/>
            <person name="Augustine A."/>
        </authorList>
    </citation>
    <scope>NUCLEOTIDE SEQUENCE</scope>
    <source>
        <tissue evidence="1">Leaf</tissue>
    </source>
</reference>
<name>A0A2P2N280_RHIMU</name>
<evidence type="ECO:0000313" key="1">
    <source>
        <dbReference type="EMBL" id="MBX36577.1"/>
    </source>
</evidence>
<protein>
    <submittedName>
        <fullName evidence="1">Uncharacterized protein</fullName>
    </submittedName>
</protein>
<proteinExistence type="predicted"/>
<accession>A0A2P2N280</accession>
<dbReference type="EMBL" id="GGEC01056093">
    <property type="protein sequence ID" value="MBX36577.1"/>
    <property type="molecule type" value="Transcribed_RNA"/>
</dbReference>
<dbReference type="AlphaFoldDB" id="A0A2P2N280"/>